<feature type="region of interest" description="Disordered" evidence="1">
    <location>
        <begin position="15"/>
        <end position="35"/>
    </location>
</feature>
<proteinExistence type="predicted"/>
<keyword evidence="3" id="KW-1185">Reference proteome</keyword>
<reference evidence="2 3" key="1">
    <citation type="submission" date="2020-08" db="EMBL/GenBank/DDBJ databases">
        <title>Genomic Encyclopedia of Type Strains, Phase IV (KMG-IV): sequencing the most valuable type-strain genomes for metagenomic binning, comparative biology and taxonomic classification.</title>
        <authorList>
            <person name="Goeker M."/>
        </authorList>
    </citation>
    <scope>NUCLEOTIDE SEQUENCE [LARGE SCALE GENOMIC DNA]</scope>
    <source>
        <strain evidence="2 3">DSM 29007</strain>
    </source>
</reference>
<comment type="caution">
    <text evidence="2">The sequence shown here is derived from an EMBL/GenBank/DDBJ whole genome shotgun (WGS) entry which is preliminary data.</text>
</comment>
<dbReference type="AlphaFoldDB" id="A0A841H7S6"/>
<dbReference type="EMBL" id="JACHIA010000034">
    <property type="protein sequence ID" value="MBB6073952.1"/>
    <property type="molecule type" value="Genomic_DNA"/>
</dbReference>
<gene>
    <name evidence="2" type="ORF">HNQ61_005633</name>
</gene>
<evidence type="ECO:0000313" key="2">
    <source>
        <dbReference type="EMBL" id="MBB6073952.1"/>
    </source>
</evidence>
<feature type="compositionally biased region" description="Pro residues" evidence="1">
    <location>
        <begin position="131"/>
        <end position="145"/>
    </location>
</feature>
<sequence length="222" mass="24405">MMPGARADHLIASFQRDSAAHVRSRHDADDPPDSRTAALRRLLPTRSGRSIRLPSRHLLRLHLPTFRHRSTCAPHQARRRSPRRRISCFSSGEFIRSWKAAARSPSKLRPTFPTVRAGGLRAVVAATSVAPAPPPSPPAPRPPSPKQCGWPRHERGHRHRPPSPLSFCSAGIAPNAALPADGDPQPSAGSFLCPPRAVVHPADERRSAQERRSADERRSSIR</sequence>
<name>A0A841H7S6_9BACT</name>
<organism evidence="2 3">
    <name type="scientific">Longimicrobium terrae</name>
    <dbReference type="NCBI Taxonomy" id="1639882"/>
    <lineage>
        <taxon>Bacteria</taxon>
        <taxon>Pseudomonadati</taxon>
        <taxon>Gemmatimonadota</taxon>
        <taxon>Longimicrobiia</taxon>
        <taxon>Longimicrobiales</taxon>
        <taxon>Longimicrobiaceae</taxon>
        <taxon>Longimicrobium</taxon>
    </lineage>
</organism>
<accession>A0A841H7S6</accession>
<evidence type="ECO:0000256" key="1">
    <source>
        <dbReference type="SAM" id="MobiDB-lite"/>
    </source>
</evidence>
<dbReference type="Proteomes" id="UP000582837">
    <property type="component" value="Unassembled WGS sequence"/>
</dbReference>
<protein>
    <submittedName>
        <fullName evidence="2">Uncharacterized protein</fullName>
    </submittedName>
</protein>
<evidence type="ECO:0000313" key="3">
    <source>
        <dbReference type="Proteomes" id="UP000582837"/>
    </source>
</evidence>
<feature type="compositionally biased region" description="Basic and acidic residues" evidence="1">
    <location>
        <begin position="201"/>
        <end position="222"/>
    </location>
</feature>
<feature type="region of interest" description="Disordered" evidence="1">
    <location>
        <begin position="129"/>
        <end position="222"/>
    </location>
</feature>